<organism evidence="1 2">
    <name type="scientific">Jiella avicenniae</name>
    <dbReference type="NCBI Taxonomy" id="2907202"/>
    <lineage>
        <taxon>Bacteria</taxon>
        <taxon>Pseudomonadati</taxon>
        <taxon>Pseudomonadota</taxon>
        <taxon>Alphaproteobacteria</taxon>
        <taxon>Hyphomicrobiales</taxon>
        <taxon>Aurantimonadaceae</taxon>
        <taxon>Jiella</taxon>
    </lineage>
</organism>
<protein>
    <submittedName>
        <fullName evidence="1">Uncharacterized protein</fullName>
    </submittedName>
</protein>
<name>A0A9X1NZ60_9HYPH</name>
<evidence type="ECO:0000313" key="2">
    <source>
        <dbReference type="Proteomes" id="UP001139035"/>
    </source>
</evidence>
<reference evidence="1" key="1">
    <citation type="submission" date="2022-01" db="EMBL/GenBank/DDBJ databases">
        <title>Jiella avicenniae sp. nov., a novel endophytic bacterium isolated from bark of Avicennia marina.</title>
        <authorList>
            <person name="Tuo L."/>
        </authorList>
    </citation>
    <scope>NUCLEOTIDE SEQUENCE</scope>
    <source>
        <strain evidence="1">CBK1P-4</strain>
    </source>
</reference>
<evidence type="ECO:0000313" key="1">
    <source>
        <dbReference type="EMBL" id="MCE7026406.1"/>
    </source>
</evidence>
<dbReference type="RefSeq" id="WP_233717110.1">
    <property type="nucleotide sequence ID" value="NZ_JAJUWU010000001.1"/>
</dbReference>
<accession>A0A9X1NZ60</accession>
<sequence>MADRLHLERLSKRLTAEGQLIEAGWIGLRLAAIPHDAPPIQLTEMRNAFFAGAHHLLASIMTILDPGEEPTAADLERLSQIRRELDAFIADYAAKAMPTDGSA</sequence>
<dbReference type="AlphaFoldDB" id="A0A9X1NZ60"/>
<comment type="caution">
    <text evidence="1">The sequence shown here is derived from an EMBL/GenBank/DDBJ whole genome shotgun (WGS) entry which is preliminary data.</text>
</comment>
<proteinExistence type="predicted"/>
<dbReference type="EMBL" id="JAJUWU010000001">
    <property type="protein sequence ID" value="MCE7026406.1"/>
    <property type="molecule type" value="Genomic_DNA"/>
</dbReference>
<gene>
    <name evidence="1" type="ORF">LZD57_00250</name>
</gene>
<dbReference type="Proteomes" id="UP001139035">
    <property type="component" value="Unassembled WGS sequence"/>
</dbReference>
<keyword evidence="2" id="KW-1185">Reference proteome</keyword>